<reference evidence="5" key="1">
    <citation type="submission" date="2022-08" db="EMBL/GenBank/DDBJ databases">
        <title>Genome sequencing of akame (Lates japonicus).</title>
        <authorList>
            <person name="Hashiguchi Y."/>
            <person name="Takahashi H."/>
        </authorList>
    </citation>
    <scope>NUCLEOTIDE SEQUENCE</scope>
    <source>
        <strain evidence="5">Kochi</strain>
    </source>
</reference>
<evidence type="ECO:0000259" key="4">
    <source>
        <dbReference type="Pfam" id="PF15035"/>
    </source>
</evidence>
<gene>
    <name evidence="5" type="ORF">AKAME5_001688800</name>
</gene>
<evidence type="ECO:0000256" key="2">
    <source>
        <dbReference type="SAM" id="Coils"/>
    </source>
</evidence>
<keyword evidence="6" id="KW-1185">Reference proteome</keyword>
<evidence type="ECO:0000313" key="6">
    <source>
        <dbReference type="Proteomes" id="UP001279410"/>
    </source>
</evidence>
<feature type="region of interest" description="Disordered" evidence="3">
    <location>
        <begin position="1"/>
        <end position="101"/>
    </location>
</feature>
<dbReference type="Pfam" id="PF15035">
    <property type="entry name" value="Rootletin"/>
    <property type="match status" value="1"/>
</dbReference>
<dbReference type="InterPro" id="IPR055167">
    <property type="entry name" value="Rootletin-like_CC"/>
</dbReference>
<feature type="compositionally biased region" description="Basic and acidic residues" evidence="3">
    <location>
        <begin position="604"/>
        <end position="623"/>
    </location>
</feature>
<name>A0AAD3N5K4_LATJO</name>
<dbReference type="EMBL" id="BRZM01000079">
    <property type="protein sequence ID" value="GLD65420.1"/>
    <property type="molecule type" value="Genomic_DNA"/>
</dbReference>
<proteinExistence type="predicted"/>
<evidence type="ECO:0000256" key="1">
    <source>
        <dbReference type="ARBA" id="ARBA00023054"/>
    </source>
</evidence>
<feature type="region of interest" description="Disordered" evidence="3">
    <location>
        <begin position="604"/>
        <end position="662"/>
    </location>
</feature>
<sequence>MSSPREQGAHSPRLEAVIQKLEESLLHSDGSSGERTLALRGDGQEPGVTPTPVSTRIRQIITRNLAEQPAGESSEVSELEESRALREQLSPSQMDRDQPLAKQASLTDRLDQMLMLQSAVDSDHESESQGSLHLQNKERAYRQKLQVYQEAQQRQAQLVQKLQTKVLQYKRRCGELEEQVLEKTSESEKMRLLLQAHLDSAQRQQRTEQDLNMAIQNTSAQLEEEQKRCASLSQVNSMLREQLEQAGTVNQGLTESLWKAREDVELCDTRLRKEQETCASRLSREQAHVRALWRQASSLRSAFTQLRTFTDRTLSNMRGECVAASRQLHVACMSLEARVTQESTSSGVEMSELERQLKDKLKEAMQLQGRWDAEKVELNSRILELSDTVKHLRSQNSEKDASLKTMQISLDRMETRRTEDKAEMNVLHTQIQALQKILCHVHQLVGGEGDSSGSESVSSPLHGCSPLRNTTLMAVQSALSKHQKQTQDLRGCLDTALEQVDTLRSLLQERDTERRELEQKIQEVGRENQEAKEALEESLRDSGRYCRSLELISSEKGSLEKRLSGLQQEVDSQLLSWRIKAALEDSLAKMAALSEGLAKDKVALNRDSARQKSEKAELVERDGSQGNGQQLGRRQHEAARDDESVAESQALESPALEQHSQVNRQMQTVTEELCACRKELETQTTALKRATHDREELAKDKAALDVKLNSADRKACGLTQELVALRAEKESLETALFESQELASSLEAEYTRMQGEKCGLLLTNEALTRDAARMRVDAEHQLAQAAQEQRMLEEKLAQVERNAMLNLNNKEQIHRQQLEAERQQKEQQCAELMVQQEQAEEQLRRQCEELRARSHQELQQVQEELARLQQDFNQSLLQAESEKQQALSQKEAEKAALTEKLMALQQDLATAHMELERMQREALSKQEQDKNAMAVLQSELQDLQTQFEESLNAHENTKKSLTEQVRELNQQREHAQQELESLRRQLQEAEDGIIKGRRELIEAHRELQECAQERDKQRKEALDLRRLLGDETREKEAIQASNEELRAFIKRAESDNSSLRRVVEERDQKLAILEECRSSMEQEATTLRSSMRELEKSRLQARRELQERRRQVKILEGENSHQKQELQELQARIYKEEQKEEEARREAFTLKQRMLECEAGRDAALNEVAGLQRRLVEVETAEQQSQELLQEREAYQQQNDQQHRETSAQQEKALEDAMVQVKELSVQVGLNESKVQGLEEQLALGDTKRKDLELKLAGLYSALRRTLGISHTRLSSTATSRRRSPSPWRSHLQVRGGESVTDGSLLSLSCGEDEELDIDTVHTALQGLQQELRDTTKKQG</sequence>
<feature type="coiled-coil region" evidence="2">
    <location>
        <begin position="208"/>
        <end position="242"/>
    </location>
</feature>
<feature type="domain" description="Rootletin-like coiled-coil" evidence="4">
    <location>
        <begin position="142"/>
        <end position="324"/>
    </location>
</feature>
<evidence type="ECO:0000256" key="3">
    <source>
        <dbReference type="SAM" id="MobiDB-lite"/>
    </source>
</evidence>
<protein>
    <submittedName>
        <fullName evidence="5">Rootletin-like isoform X1</fullName>
    </submittedName>
</protein>
<dbReference type="Proteomes" id="UP001279410">
    <property type="component" value="Unassembled WGS sequence"/>
</dbReference>
<keyword evidence="1 2" id="KW-0175">Coiled coil</keyword>
<accession>A0AAD3N5K4</accession>
<evidence type="ECO:0000313" key="5">
    <source>
        <dbReference type="EMBL" id="GLD65420.1"/>
    </source>
</evidence>
<dbReference type="PANTHER" id="PTHR23159:SF63">
    <property type="entry name" value="CILIARY ROOTLET COILED-COIL, ROOTLETIN FAMILY MEMBER 2"/>
    <property type="match status" value="1"/>
</dbReference>
<feature type="compositionally biased region" description="Basic and acidic residues" evidence="3">
    <location>
        <begin position="634"/>
        <end position="643"/>
    </location>
</feature>
<feature type="coiled-coil region" evidence="2">
    <location>
        <begin position="350"/>
        <end position="395"/>
    </location>
</feature>
<feature type="coiled-coil region" evidence="2">
    <location>
        <begin position="134"/>
        <end position="179"/>
    </location>
</feature>
<feature type="coiled-coil region" evidence="2">
    <location>
        <begin position="687"/>
        <end position="749"/>
    </location>
</feature>
<feature type="coiled-coil region" evidence="2">
    <location>
        <begin position="775"/>
        <end position="1227"/>
    </location>
</feature>
<feature type="compositionally biased region" description="Low complexity" evidence="3">
    <location>
        <begin position="1274"/>
        <end position="1291"/>
    </location>
</feature>
<organism evidence="5 6">
    <name type="scientific">Lates japonicus</name>
    <name type="common">Japanese lates</name>
    <dbReference type="NCBI Taxonomy" id="270547"/>
    <lineage>
        <taxon>Eukaryota</taxon>
        <taxon>Metazoa</taxon>
        <taxon>Chordata</taxon>
        <taxon>Craniata</taxon>
        <taxon>Vertebrata</taxon>
        <taxon>Euteleostomi</taxon>
        <taxon>Actinopterygii</taxon>
        <taxon>Neopterygii</taxon>
        <taxon>Teleostei</taxon>
        <taxon>Neoteleostei</taxon>
        <taxon>Acanthomorphata</taxon>
        <taxon>Carangaria</taxon>
        <taxon>Carangaria incertae sedis</taxon>
        <taxon>Centropomidae</taxon>
        <taxon>Lates</taxon>
    </lineage>
</organism>
<comment type="caution">
    <text evidence="5">The sequence shown here is derived from an EMBL/GenBank/DDBJ whole genome shotgun (WGS) entry which is preliminary data.</text>
</comment>
<dbReference type="PANTHER" id="PTHR23159">
    <property type="entry name" value="CENTROSOMAL PROTEIN 2"/>
    <property type="match status" value="1"/>
</dbReference>
<feature type="region of interest" description="Disordered" evidence="3">
    <location>
        <begin position="1274"/>
        <end position="1296"/>
    </location>
</feature>
<feature type="coiled-coil region" evidence="2">
    <location>
        <begin position="500"/>
        <end position="569"/>
    </location>
</feature>